<dbReference type="InterPro" id="IPR003599">
    <property type="entry name" value="Ig_sub"/>
</dbReference>
<dbReference type="GO" id="GO:0007156">
    <property type="term" value="P:homophilic cell adhesion via plasma membrane adhesion molecules"/>
    <property type="evidence" value="ECO:0007669"/>
    <property type="project" value="TreeGrafter"/>
</dbReference>
<dbReference type="AlphaFoldDB" id="A0AAD9KX75"/>
<keyword evidence="1" id="KW-0732">Signal</keyword>
<dbReference type="InterPro" id="IPR036179">
    <property type="entry name" value="Ig-like_dom_sf"/>
</dbReference>
<evidence type="ECO:0000259" key="3">
    <source>
        <dbReference type="PROSITE" id="PS50835"/>
    </source>
</evidence>
<dbReference type="PANTHER" id="PTHR45080:SF8">
    <property type="entry name" value="IG-LIKE DOMAIN-CONTAINING PROTEIN"/>
    <property type="match status" value="1"/>
</dbReference>
<evidence type="ECO:0000313" key="5">
    <source>
        <dbReference type="Proteomes" id="UP001209878"/>
    </source>
</evidence>
<dbReference type="Pfam" id="PF13927">
    <property type="entry name" value="Ig_3"/>
    <property type="match status" value="1"/>
</dbReference>
<dbReference type="InterPro" id="IPR007110">
    <property type="entry name" value="Ig-like_dom"/>
</dbReference>
<dbReference type="GO" id="GO:0005886">
    <property type="term" value="C:plasma membrane"/>
    <property type="evidence" value="ECO:0007669"/>
    <property type="project" value="TreeGrafter"/>
</dbReference>
<dbReference type="SMART" id="SM00409">
    <property type="entry name" value="IG"/>
    <property type="match status" value="1"/>
</dbReference>
<evidence type="ECO:0000313" key="4">
    <source>
        <dbReference type="EMBL" id="KAK2178985.1"/>
    </source>
</evidence>
<accession>A0AAD9KX75</accession>
<gene>
    <name evidence="4" type="ORF">NP493_520g01019</name>
</gene>
<dbReference type="InterPro" id="IPR013783">
    <property type="entry name" value="Ig-like_fold"/>
</dbReference>
<dbReference type="PROSITE" id="PS50835">
    <property type="entry name" value="IG_LIKE"/>
    <property type="match status" value="1"/>
</dbReference>
<feature type="domain" description="Ig-like" evidence="3">
    <location>
        <begin position="1"/>
        <end position="91"/>
    </location>
</feature>
<dbReference type="SMART" id="SM00408">
    <property type="entry name" value="IGc2"/>
    <property type="match status" value="1"/>
</dbReference>
<dbReference type="Proteomes" id="UP001209878">
    <property type="component" value="Unassembled WGS sequence"/>
</dbReference>
<keyword evidence="2" id="KW-1015">Disulfide bond</keyword>
<sequence>MTAPKNTTVREGARVKLTCQADGFPSNITYEWLRNDIDVQKVSGLMARAMVYADGSFVVSTVIKEDSGWYKCRPTNGIGPPPEASAYLNVTYDWV</sequence>
<dbReference type="InterPro" id="IPR050958">
    <property type="entry name" value="Cell_Adh-Cytoskel_Orgn"/>
</dbReference>
<organism evidence="4 5">
    <name type="scientific">Ridgeia piscesae</name>
    <name type="common">Tubeworm</name>
    <dbReference type="NCBI Taxonomy" id="27915"/>
    <lineage>
        <taxon>Eukaryota</taxon>
        <taxon>Metazoa</taxon>
        <taxon>Spiralia</taxon>
        <taxon>Lophotrochozoa</taxon>
        <taxon>Annelida</taxon>
        <taxon>Polychaeta</taxon>
        <taxon>Sedentaria</taxon>
        <taxon>Canalipalpata</taxon>
        <taxon>Sabellida</taxon>
        <taxon>Siboglinidae</taxon>
        <taxon>Ridgeia</taxon>
    </lineage>
</organism>
<name>A0AAD9KX75_RIDPI</name>
<dbReference type="InterPro" id="IPR003598">
    <property type="entry name" value="Ig_sub2"/>
</dbReference>
<comment type="caution">
    <text evidence="4">The sequence shown here is derived from an EMBL/GenBank/DDBJ whole genome shotgun (WGS) entry which is preliminary data.</text>
</comment>
<evidence type="ECO:0000256" key="2">
    <source>
        <dbReference type="ARBA" id="ARBA00023157"/>
    </source>
</evidence>
<dbReference type="SUPFAM" id="SSF48726">
    <property type="entry name" value="Immunoglobulin"/>
    <property type="match status" value="1"/>
</dbReference>
<dbReference type="PANTHER" id="PTHR45080">
    <property type="entry name" value="CONTACTIN 5"/>
    <property type="match status" value="1"/>
</dbReference>
<keyword evidence="5" id="KW-1185">Reference proteome</keyword>
<evidence type="ECO:0000256" key="1">
    <source>
        <dbReference type="ARBA" id="ARBA00022729"/>
    </source>
</evidence>
<protein>
    <recommendedName>
        <fullName evidence="3">Ig-like domain-containing protein</fullName>
    </recommendedName>
</protein>
<proteinExistence type="predicted"/>
<dbReference type="Gene3D" id="2.60.40.10">
    <property type="entry name" value="Immunoglobulins"/>
    <property type="match status" value="1"/>
</dbReference>
<dbReference type="EMBL" id="JAODUO010000520">
    <property type="protein sequence ID" value="KAK2178985.1"/>
    <property type="molecule type" value="Genomic_DNA"/>
</dbReference>
<reference evidence="4" key="1">
    <citation type="journal article" date="2023" name="Mol. Biol. Evol.">
        <title>Third-Generation Sequencing Reveals the Adaptive Role of the Epigenome in Three Deep-Sea Polychaetes.</title>
        <authorList>
            <person name="Perez M."/>
            <person name="Aroh O."/>
            <person name="Sun Y."/>
            <person name="Lan Y."/>
            <person name="Juniper S.K."/>
            <person name="Young C.R."/>
            <person name="Angers B."/>
            <person name="Qian P.Y."/>
        </authorList>
    </citation>
    <scope>NUCLEOTIDE SEQUENCE</scope>
    <source>
        <strain evidence="4">R07B-5</strain>
    </source>
</reference>